<dbReference type="Pfam" id="PF13455">
    <property type="entry name" value="MUG113"/>
    <property type="match status" value="1"/>
</dbReference>
<dbReference type="SMART" id="SM00974">
    <property type="entry name" value="T5orf172"/>
    <property type="match status" value="1"/>
</dbReference>
<protein>
    <submittedName>
        <fullName evidence="2">GIY-YIG nuclease family protein</fullName>
    </submittedName>
</protein>
<dbReference type="Proteomes" id="UP001173465">
    <property type="component" value="Unassembled WGS sequence"/>
</dbReference>
<dbReference type="RefSeq" id="WP_286593477.1">
    <property type="nucleotide sequence ID" value="NZ_JACANB010000003.1"/>
</dbReference>
<proteinExistence type="predicted"/>
<sequence length="434" mass="49177">MLSIKHGERKKLSLDDIFNGPDEFGLLNVKAKHVSGGASLEVSKFEEVNAFIDKEGRQPSAEGELAEKLLARRLQSYIDNTDMYPVLSSYDRHNLLTNKVPATHSTTEPFALDAIESGDDSTVESCEAEQPICAEEVTSLDDIFSSDIFAQLDHGDQSLFDMTHVPLMSDRDMPDEIAQQTHCADFYKFESIFKDIQAKLKSGELQHVHFQKELQIREGDAFIMDGVLCLIDEVGEYKEDNFGRPNPRLRIIFENGTESNHLLRSFGRRMYKDKTSRRIIQDADSVVDAFNNVSHKDKRVGQIYFVTTMSDNPALRAIPNLIKIGYTEQTVEERTKNAERDTAFLEAPVKILASMECYNLNPNKFESLIHGFLYAQRLSMTLVGRDGKSYHPNEWFSVSLEDAMEAARRIIDGSIVKYRMDNTTGRLVRKAGLP</sequence>
<gene>
    <name evidence="2" type="ORF">HX099_05235</name>
</gene>
<evidence type="ECO:0000259" key="1">
    <source>
        <dbReference type="SMART" id="SM00974"/>
    </source>
</evidence>
<reference evidence="2" key="2">
    <citation type="journal article" date="2022" name="Sci. Total Environ.">
        <title>Prevalence, transmission, and molecular epidemiology of tet(X)-positive bacteria among humans, animals, and environmental niches in China: An epidemiological, and genomic-based study.</title>
        <authorList>
            <person name="Dong N."/>
            <person name="Zeng Y."/>
            <person name="Cai C."/>
            <person name="Sun C."/>
            <person name="Lu J."/>
            <person name="Liu C."/>
            <person name="Zhou H."/>
            <person name="Sun Q."/>
            <person name="Shu L."/>
            <person name="Wang H."/>
            <person name="Wang Y."/>
            <person name="Wang S."/>
            <person name="Wu C."/>
            <person name="Chan E.W."/>
            <person name="Chen G."/>
            <person name="Shen Z."/>
            <person name="Chen S."/>
            <person name="Zhang R."/>
        </authorList>
    </citation>
    <scope>NUCLEOTIDE SEQUENCE</scope>
    <source>
        <strain evidence="2">DF46-2-2</strain>
    </source>
</reference>
<feature type="domain" description="Bacteriophage T5 Orf172 DNA-binding" evidence="1">
    <location>
        <begin position="316"/>
        <end position="410"/>
    </location>
</feature>
<dbReference type="AlphaFoldDB" id="A0AAW7DQK0"/>
<accession>A0AAW7DQK0</accession>
<dbReference type="InterPro" id="IPR018306">
    <property type="entry name" value="Phage_T5_Orf172_DNA-bd"/>
</dbReference>
<name>A0AAW7DQK0_9GAMM</name>
<reference evidence="2" key="1">
    <citation type="submission" date="2020-06" db="EMBL/GenBank/DDBJ databases">
        <authorList>
            <person name="Dong N."/>
        </authorList>
    </citation>
    <scope>NUCLEOTIDE SEQUENCE</scope>
    <source>
        <strain evidence="2">DF46-2-2</strain>
    </source>
</reference>
<evidence type="ECO:0000313" key="3">
    <source>
        <dbReference type="Proteomes" id="UP001173465"/>
    </source>
</evidence>
<evidence type="ECO:0000313" key="2">
    <source>
        <dbReference type="EMBL" id="MDM1696069.1"/>
    </source>
</evidence>
<organism evidence="2 3">
    <name type="scientific">Thiopseudomonas alkaliphila</name>
    <dbReference type="NCBI Taxonomy" id="1697053"/>
    <lineage>
        <taxon>Bacteria</taxon>
        <taxon>Pseudomonadati</taxon>
        <taxon>Pseudomonadota</taxon>
        <taxon>Gammaproteobacteria</taxon>
        <taxon>Pseudomonadales</taxon>
        <taxon>Pseudomonadaceae</taxon>
        <taxon>Thiopseudomonas</taxon>
    </lineage>
</organism>
<dbReference type="EMBL" id="JACANB010000003">
    <property type="protein sequence ID" value="MDM1696069.1"/>
    <property type="molecule type" value="Genomic_DNA"/>
</dbReference>
<comment type="caution">
    <text evidence="2">The sequence shown here is derived from an EMBL/GenBank/DDBJ whole genome shotgun (WGS) entry which is preliminary data.</text>
</comment>